<sequence length="176" mass="19953">MNISKLTIRQEQKDDHKQVYNVAKKAFENAEHTDSDEHNLIERLRYAKEFVPKLSLVAELEGKIVGHILFTEIKIGKKIGLSLAPVSVDPKYQSGGIGSNLIIKGHKIAKNLGYEIVVVLGHEKYYPRFGYVKASNYGIKAPFEVPDENFMVLELKENALNEIKGIVEYSSKFFNE</sequence>
<reference evidence="2 3" key="1">
    <citation type="submission" date="2023-03" db="EMBL/GenBank/DDBJ databases">
        <title>Complete genome sequence of Tepidibacter sp. SWIR-1, isolated from a deep-sea hydrothermal vent.</title>
        <authorList>
            <person name="Li X."/>
        </authorList>
    </citation>
    <scope>NUCLEOTIDE SEQUENCE [LARGE SCALE GENOMIC DNA]</scope>
    <source>
        <strain evidence="2 3">SWIR-1</strain>
    </source>
</reference>
<organism evidence="2 3">
    <name type="scientific">Tepidibacter hydrothermalis</name>
    <dbReference type="NCBI Taxonomy" id="3036126"/>
    <lineage>
        <taxon>Bacteria</taxon>
        <taxon>Bacillati</taxon>
        <taxon>Bacillota</taxon>
        <taxon>Clostridia</taxon>
        <taxon>Peptostreptococcales</taxon>
        <taxon>Peptostreptococcaceae</taxon>
        <taxon>Tepidibacter</taxon>
    </lineage>
</organism>
<dbReference type="InterPro" id="IPR016181">
    <property type="entry name" value="Acyl_CoA_acyltransferase"/>
</dbReference>
<dbReference type="SUPFAM" id="SSF55729">
    <property type="entry name" value="Acyl-CoA N-acyltransferases (Nat)"/>
    <property type="match status" value="1"/>
</dbReference>
<evidence type="ECO:0000313" key="3">
    <source>
        <dbReference type="Proteomes" id="UP001222800"/>
    </source>
</evidence>
<proteinExistence type="predicted"/>
<gene>
    <name evidence="2" type="ORF">P4S50_07275</name>
</gene>
<accession>A0ABY8EJB2</accession>
<keyword evidence="3" id="KW-1185">Reference proteome</keyword>
<name>A0ABY8EJB2_9FIRM</name>
<dbReference type="CDD" id="cd04301">
    <property type="entry name" value="NAT_SF"/>
    <property type="match status" value="1"/>
</dbReference>
<dbReference type="PROSITE" id="PS51186">
    <property type="entry name" value="GNAT"/>
    <property type="match status" value="1"/>
</dbReference>
<dbReference type="EMBL" id="CP120733">
    <property type="protein sequence ID" value="WFD11869.1"/>
    <property type="molecule type" value="Genomic_DNA"/>
</dbReference>
<dbReference type="RefSeq" id="WP_277734077.1">
    <property type="nucleotide sequence ID" value="NZ_CP120733.1"/>
</dbReference>
<dbReference type="Proteomes" id="UP001222800">
    <property type="component" value="Chromosome"/>
</dbReference>
<evidence type="ECO:0000259" key="1">
    <source>
        <dbReference type="PROSITE" id="PS51186"/>
    </source>
</evidence>
<evidence type="ECO:0000313" key="2">
    <source>
        <dbReference type="EMBL" id="WFD11869.1"/>
    </source>
</evidence>
<dbReference type="Pfam" id="PF00583">
    <property type="entry name" value="Acetyltransf_1"/>
    <property type="match status" value="1"/>
</dbReference>
<dbReference type="InterPro" id="IPR000182">
    <property type="entry name" value="GNAT_dom"/>
</dbReference>
<protein>
    <submittedName>
        <fullName evidence="2">N-acetyltransferase</fullName>
    </submittedName>
</protein>
<dbReference type="Gene3D" id="3.40.630.30">
    <property type="match status" value="1"/>
</dbReference>
<feature type="domain" description="N-acetyltransferase" evidence="1">
    <location>
        <begin position="6"/>
        <end position="156"/>
    </location>
</feature>